<reference evidence="7 8" key="1">
    <citation type="journal article" date="2013" name="Genome Biol.">
        <title>Draft genome of the mountain pine beetle, Dendroctonus ponderosae Hopkins, a major forest pest.</title>
        <authorList>
            <person name="Keeling C.I."/>
            <person name="Yuen M.M."/>
            <person name="Liao N.Y."/>
            <person name="Docking T.R."/>
            <person name="Chan S.K."/>
            <person name="Taylor G.A."/>
            <person name="Palmquist D.L."/>
            <person name="Jackman S.D."/>
            <person name="Nguyen A."/>
            <person name="Li M."/>
            <person name="Henderson H."/>
            <person name="Janes J.K."/>
            <person name="Zhao Y."/>
            <person name="Pandoh P."/>
            <person name="Moore R."/>
            <person name="Sperling F.A."/>
            <person name="Huber D.P."/>
            <person name="Birol I."/>
            <person name="Jones S.J."/>
            <person name="Bohlmann J."/>
        </authorList>
    </citation>
    <scope>NUCLEOTIDE SEQUENCE</scope>
</reference>
<feature type="region of interest" description="Disordered" evidence="2">
    <location>
        <begin position="547"/>
        <end position="571"/>
    </location>
</feature>
<evidence type="ECO:0000256" key="1">
    <source>
        <dbReference type="ARBA" id="ARBA00009407"/>
    </source>
</evidence>
<dbReference type="PANTHER" id="PTHR13335">
    <property type="entry name" value="TARGET OF RAPAMYCIN COMPLEX 2 SUBUNIT MAPKAP1"/>
    <property type="match status" value="1"/>
</dbReference>
<dbReference type="GO" id="GO:0005886">
    <property type="term" value="C:plasma membrane"/>
    <property type="evidence" value="ECO:0007669"/>
    <property type="project" value="TreeGrafter"/>
</dbReference>
<proteinExistence type="inferred from homology"/>
<dbReference type="Proteomes" id="UP000030742">
    <property type="component" value="Unassembled WGS sequence"/>
</dbReference>
<name>U4UB84_DENPD</name>
<feature type="transmembrane region" description="Helical" evidence="3">
    <location>
        <begin position="1046"/>
        <end position="1071"/>
    </location>
</feature>
<dbReference type="EMBL" id="KB631924">
    <property type="protein sequence ID" value="ERL87225.1"/>
    <property type="molecule type" value="Genomic_DNA"/>
</dbReference>
<dbReference type="GO" id="GO:0038203">
    <property type="term" value="P:TORC2 signaling"/>
    <property type="evidence" value="ECO:0007669"/>
    <property type="project" value="TreeGrafter"/>
</dbReference>
<evidence type="ECO:0000259" key="4">
    <source>
        <dbReference type="Pfam" id="PF05422"/>
    </source>
</evidence>
<feature type="transmembrane region" description="Helical" evidence="3">
    <location>
        <begin position="25"/>
        <end position="43"/>
    </location>
</feature>
<dbReference type="InterPro" id="IPR031567">
    <property type="entry name" value="CRIM_dom"/>
</dbReference>
<keyword evidence="3" id="KW-0472">Membrane</keyword>
<dbReference type="AlphaFoldDB" id="U4UB84"/>
<dbReference type="GO" id="GO:0005737">
    <property type="term" value="C:cytoplasm"/>
    <property type="evidence" value="ECO:0007669"/>
    <property type="project" value="TreeGrafter"/>
</dbReference>
<evidence type="ECO:0000259" key="5">
    <source>
        <dbReference type="Pfam" id="PF16978"/>
    </source>
</evidence>
<comment type="similarity">
    <text evidence="1">Belongs to the SIN1 family.</text>
</comment>
<feature type="transmembrane region" description="Helical" evidence="3">
    <location>
        <begin position="302"/>
        <end position="322"/>
    </location>
</feature>
<feature type="compositionally biased region" description="Acidic residues" evidence="2">
    <location>
        <begin position="553"/>
        <end position="567"/>
    </location>
</feature>
<dbReference type="STRING" id="77166.U4UB84"/>
<feature type="transmembrane region" description="Helical" evidence="3">
    <location>
        <begin position="198"/>
        <end position="220"/>
    </location>
</feature>
<protein>
    <submittedName>
        <fullName evidence="7">Uncharacterized protein</fullName>
    </submittedName>
</protein>
<dbReference type="PANTHER" id="PTHR13335:SF1">
    <property type="entry name" value="TARGET OF RAPAMYCIN COMPLEX 2 SUBUNIT MAPKAP1"/>
    <property type="match status" value="1"/>
</dbReference>
<gene>
    <name evidence="7" type="ORF">D910_04623</name>
</gene>
<feature type="transmembrane region" description="Helical" evidence="3">
    <location>
        <begin position="79"/>
        <end position="97"/>
    </location>
</feature>
<evidence type="ECO:0000256" key="2">
    <source>
        <dbReference type="SAM" id="MobiDB-lite"/>
    </source>
</evidence>
<keyword evidence="3" id="KW-1133">Transmembrane helix</keyword>
<dbReference type="Pfam" id="PF05422">
    <property type="entry name" value="SIN1"/>
    <property type="match status" value="1"/>
</dbReference>
<keyword evidence="3" id="KW-0812">Transmembrane</keyword>
<feature type="transmembrane region" description="Helical" evidence="3">
    <location>
        <begin position="49"/>
        <end position="67"/>
    </location>
</feature>
<feature type="domain" description="SIN1-type PH" evidence="6">
    <location>
        <begin position="865"/>
        <end position="972"/>
    </location>
</feature>
<feature type="domain" description="Sin1 N-terminal" evidence="4">
    <location>
        <begin position="551"/>
        <end position="631"/>
    </location>
</feature>
<dbReference type="GO" id="GO:0031932">
    <property type="term" value="C:TORC2 complex"/>
    <property type="evidence" value="ECO:0007669"/>
    <property type="project" value="InterPro"/>
</dbReference>
<feature type="transmembrane region" description="Helical" evidence="3">
    <location>
        <begin position="270"/>
        <end position="290"/>
    </location>
</feature>
<evidence type="ECO:0000256" key="3">
    <source>
        <dbReference type="SAM" id="Phobius"/>
    </source>
</evidence>
<organism evidence="7 8">
    <name type="scientific">Dendroctonus ponderosae</name>
    <name type="common">Mountain pine beetle</name>
    <dbReference type="NCBI Taxonomy" id="77166"/>
    <lineage>
        <taxon>Eukaryota</taxon>
        <taxon>Metazoa</taxon>
        <taxon>Ecdysozoa</taxon>
        <taxon>Arthropoda</taxon>
        <taxon>Hexapoda</taxon>
        <taxon>Insecta</taxon>
        <taxon>Pterygota</taxon>
        <taxon>Neoptera</taxon>
        <taxon>Endopterygota</taxon>
        <taxon>Coleoptera</taxon>
        <taxon>Polyphaga</taxon>
        <taxon>Cucujiformia</taxon>
        <taxon>Curculionidae</taxon>
        <taxon>Scolytinae</taxon>
        <taxon>Dendroctonus</taxon>
    </lineage>
</organism>
<evidence type="ECO:0000313" key="7">
    <source>
        <dbReference type="EMBL" id="ERL87225.1"/>
    </source>
</evidence>
<dbReference type="InterPro" id="IPR031313">
    <property type="entry name" value="Sin1_PH_dom"/>
</dbReference>
<dbReference type="InterPro" id="IPR032679">
    <property type="entry name" value="Sin1_N"/>
</dbReference>
<dbReference type="InterPro" id="IPR011993">
    <property type="entry name" value="PH-like_dom_sf"/>
</dbReference>
<feature type="transmembrane region" description="Helical" evidence="3">
    <location>
        <begin position="132"/>
        <end position="151"/>
    </location>
</feature>
<accession>U4UB84</accession>
<evidence type="ECO:0000259" key="6">
    <source>
        <dbReference type="Pfam" id="PF16979"/>
    </source>
</evidence>
<feature type="transmembrane region" description="Helical" evidence="3">
    <location>
        <begin position="103"/>
        <end position="125"/>
    </location>
</feature>
<dbReference type="GO" id="GO:0005546">
    <property type="term" value="F:phosphatidylinositol-4,5-bisphosphate binding"/>
    <property type="evidence" value="ECO:0007669"/>
    <property type="project" value="TreeGrafter"/>
</dbReference>
<dbReference type="OrthoDB" id="377083at2759"/>
<feature type="domain" description="CRIM" evidence="5">
    <location>
        <begin position="644"/>
        <end position="773"/>
    </location>
</feature>
<feature type="transmembrane region" description="Helical" evidence="3">
    <location>
        <begin position="171"/>
        <end position="189"/>
    </location>
</feature>
<dbReference type="Pfam" id="PF16979">
    <property type="entry name" value="SIN1_PH"/>
    <property type="match status" value="1"/>
</dbReference>
<dbReference type="Pfam" id="PF16978">
    <property type="entry name" value="CRIM"/>
    <property type="match status" value="1"/>
</dbReference>
<evidence type="ECO:0000313" key="8">
    <source>
        <dbReference type="Proteomes" id="UP000030742"/>
    </source>
</evidence>
<dbReference type="Gene3D" id="2.30.29.30">
    <property type="entry name" value="Pleckstrin-homology domain (PH domain)/Phosphotyrosine-binding domain (PTB)"/>
    <property type="match status" value="1"/>
</dbReference>
<sequence>MTKGTIEDFCIKNNFSPRPATSKGLWLPFLLPVALIVGAVNHTTGLSHSYKLALVVAASLTFQALYLVKRCHYNEALRVFNVCSSSVATALFCWFYFGLNKGWAFSSISAFFGAFSFLSFYRFLLIGLRASFSLGEAGLIAQSATLFFYNAGQNVFRSFNSNAVMTKMQTGTIIIQVGLLGILALAYFVHKLNIKGAVAFYTTACAMLTVTIIVPLHIILKQSPVLWIFSQVFNDIRLGQFFQILRLLSIPPVGKQLQKGFEIFKDEKDAGLLALTPIYLLAGVSLPIWLHPSPCDVTNSVQFTVLPLLSGILSIGVGDTAASYFGSSFGRLKWANSSKTVEGTLACVLSQLGVCYFLHWISGFPAYISPQDLVKLVVSIFAVSIVEAKTSQIDNLVLPLIMYIILLQSCDLGLFTPHPLHARKHYGAVCVRLRTTILLEKLLIWQGPGQSPMLYQLLRLTNIDDNDFLIFEQLFELIKPDFFQFVRLNGPAVVVNKQNHPEAKMALYDNKYWLLSHIRNSFISTDDTGMCELVMVGEAKQVRENFFSKESFPDPDESDEEDEDDAGSYDIQMDGDYTMRERSMTAARLEKLEYYSRKAAKMKHIKWESRKNVQDEPDGVEPLDELFVKKDTAKTQPECKIQKKSALSALIEQSSNIPVNPYTGYARFDGAGQINLPTKKYRIYLTMLPEQQRNYPLNICCVAAAKVLDLIGLILLKFSTNYAGDYVLKPAPHYGLYITEEDGEVDSDFPNLDPQECVSKFGFTSLGLVEHEKPCQPITVDSPVQVTSLLDGCKKRTTSSSRAEETKQVQNDMMIMDGHNKAMEAPLYKSYTVFIVNKVWWWNIEVHLGKDRCLFLHFVIVLITGISSEKIEIDPITQKNSKLKLGKQGPVSHPMDSIAWCEETDGRGNKRTFRVVYSNSFGTGSTERTNLYSNSFGLSSPLQSSPSFKHYDFEAERNIAEEIVQKINLILELRSGQSRREYLALKDKKHLSKRKQFKNRNRLVQLKCKPKQVLWFSNDNFRQNRSTLNIKRILGTLVINMNCCGALFWALILCTVAFPIAGLCAIVYIFLYALSGCCPGCEGISETFLSGVKLPGTAVRKIVHCEC</sequence>
<dbReference type="InterPro" id="IPR008828">
    <property type="entry name" value="Sin1/Avo1"/>
</dbReference>